<dbReference type="InParanoid" id="K3YBJ7"/>
<sequence length="58" mass="6688">MKAIQQSYHIKRFNKPTWQHKTAIQHKNNITCSKLKCLSSGKNASGYNSQSAQRNRII</sequence>
<dbReference type="HOGENOM" id="CLU_2982712_0_0_1"/>
<reference evidence="1" key="2">
    <citation type="submission" date="2018-08" db="UniProtKB">
        <authorList>
            <consortium name="EnsemblPlants"/>
        </authorList>
    </citation>
    <scope>IDENTIFICATION</scope>
    <source>
        <strain evidence="1">Yugu1</strain>
    </source>
</reference>
<evidence type="ECO:0000313" key="1">
    <source>
        <dbReference type="EnsemblPlants" id="KQK98325"/>
    </source>
</evidence>
<protein>
    <submittedName>
        <fullName evidence="1">Uncharacterized protein</fullName>
    </submittedName>
</protein>
<organism evidence="1 2">
    <name type="scientific">Setaria italica</name>
    <name type="common">Foxtail millet</name>
    <name type="synonym">Panicum italicum</name>
    <dbReference type="NCBI Taxonomy" id="4555"/>
    <lineage>
        <taxon>Eukaryota</taxon>
        <taxon>Viridiplantae</taxon>
        <taxon>Streptophyta</taxon>
        <taxon>Embryophyta</taxon>
        <taxon>Tracheophyta</taxon>
        <taxon>Spermatophyta</taxon>
        <taxon>Magnoliopsida</taxon>
        <taxon>Liliopsida</taxon>
        <taxon>Poales</taxon>
        <taxon>Poaceae</taxon>
        <taxon>PACMAD clade</taxon>
        <taxon>Panicoideae</taxon>
        <taxon>Panicodae</taxon>
        <taxon>Paniceae</taxon>
        <taxon>Cenchrinae</taxon>
        <taxon>Setaria</taxon>
    </lineage>
</organism>
<accession>K3YBJ7</accession>
<dbReference type="AlphaFoldDB" id="K3YBJ7"/>
<keyword evidence="2" id="KW-1185">Reference proteome</keyword>
<dbReference type="Proteomes" id="UP000004995">
    <property type="component" value="Unassembled WGS sequence"/>
</dbReference>
<dbReference type="EnsemblPlants" id="KQK98325">
    <property type="protein sequence ID" value="KQK98325"/>
    <property type="gene ID" value="SETIT_011591mg"/>
</dbReference>
<dbReference type="EMBL" id="AGNK02004456">
    <property type="status" value="NOT_ANNOTATED_CDS"/>
    <property type="molecule type" value="Genomic_DNA"/>
</dbReference>
<dbReference type="Gramene" id="KQK98325">
    <property type="protein sequence ID" value="KQK98325"/>
    <property type="gene ID" value="SETIT_011591mg"/>
</dbReference>
<proteinExistence type="predicted"/>
<name>K3YBJ7_SETIT</name>
<reference evidence="2" key="1">
    <citation type="journal article" date="2012" name="Nat. Biotechnol.">
        <title>Reference genome sequence of the model plant Setaria.</title>
        <authorList>
            <person name="Bennetzen J.L."/>
            <person name="Schmutz J."/>
            <person name="Wang H."/>
            <person name="Percifield R."/>
            <person name="Hawkins J."/>
            <person name="Pontaroli A.C."/>
            <person name="Estep M."/>
            <person name="Feng L."/>
            <person name="Vaughn J.N."/>
            <person name="Grimwood J."/>
            <person name="Jenkins J."/>
            <person name="Barry K."/>
            <person name="Lindquist E."/>
            <person name="Hellsten U."/>
            <person name="Deshpande S."/>
            <person name="Wang X."/>
            <person name="Wu X."/>
            <person name="Mitros T."/>
            <person name="Triplett J."/>
            <person name="Yang X."/>
            <person name="Ye C.Y."/>
            <person name="Mauro-Herrera M."/>
            <person name="Wang L."/>
            <person name="Li P."/>
            <person name="Sharma M."/>
            <person name="Sharma R."/>
            <person name="Ronald P.C."/>
            <person name="Panaud O."/>
            <person name="Kellogg E.A."/>
            <person name="Brutnell T.P."/>
            <person name="Doust A.N."/>
            <person name="Tuskan G.A."/>
            <person name="Rokhsar D."/>
            <person name="Devos K.M."/>
        </authorList>
    </citation>
    <scope>NUCLEOTIDE SEQUENCE [LARGE SCALE GENOMIC DNA]</scope>
    <source>
        <strain evidence="2">cv. Yugu1</strain>
    </source>
</reference>
<evidence type="ECO:0000313" key="2">
    <source>
        <dbReference type="Proteomes" id="UP000004995"/>
    </source>
</evidence>